<feature type="compositionally biased region" description="Basic residues" evidence="1">
    <location>
        <begin position="1"/>
        <end position="10"/>
    </location>
</feature>
<comment type="caution">
    <text evidence="2">The sequence shown here is derived from an EMBL/GenBank/DDBJ whole genome shotgun (WGS) entry which is preliminary data.</text>
</comment>
<organism evidence="2 3">
    <name type="scientific">Streptomyces spectabilis</name>
    <dbReference type="NCBI Taxonomy" id="68270"/>
    <lineage>
        <taxon>Bacteria</taxon>
        <taxon>Bacillati</taxon>
        <taxon>Actinomycetota</taxon>
        <taxon>Actinomycetes</taxon>
        <taxon>Kitasatosporales</taxon>
        <taxon>Streptomycetaceae</taxon>
        <taxon>Streptomyces</taxon>
    </lineage>
</organism>
<dbReference type="Proteomes" id="UP000549009">
    <property type="component" value="Unassembled WGS sequence"/>
</dbReference>
<evidence type="ECO:0000256" key="1">
    <source>
        <dbReference type="SAM" id="MobiDB-lite"/>
    </source>
</evidence>
<gene>
    <name evidence="2" type="ORF">FHS40_002189</name>
</gene>
<accession>A0A7W8ET46</accession>
<evidence type="ECO:0000313" key="3">
    <source>
        <dbReference type="Proteomes" id="UP000549009"/>
    </source>
</evidence>
<dbReference type="EMBL" id="JACHJD010000003">
    <property type="protein sequence ID" value="MBB5103136.1"/>
    <property type="molecule type" value="Genomic_DNA"/>
</dbReference>
<evidence type="ECO:0000313" key="2">
    <source>
        <dbReference type="EMBL" id="MBB5103136.1"/>
    </source>
</evidence>
<feature type="region of interest" description="Disordered" evidence="1">
    <location>
        <begin position="84"/>
        <end position="130"/>
    </location>
</feature>
<reference evidence="2 3" key="1">
    <citation type="submission" date="2020-08" db="EMBL/GenBank/DDBJ databases">
        <title>Genomic Encyclopedia of Type Strains, Phase III (KMG-III): the genomes of soil and plant-associated and newly described type strains.</title>
        <authorList>
            <person name="Whitman W."/>
        </authorList>
    </citation>
    <scope>NUCLEOTIDE SEQUENCE [LARGE SCALE GENOMIC DNA]</scope>
    <source>
        <strain evidence="2 3">CECT 3146</strain>
    </source>
</reference>
<proteinExistence type="predicted"/>
<sequence>MTAARRGHHPRPTDSALWKSAKGYGAGAKPSKRDYAPGSWVTWTTPRGKSRTGIVTTDPVTVAQVKRTAEVGGARDARTRAAVIPSDGGDTVPLCLPNSNNPDAQVKDNGRWRNATPAHNQSTHEEAQAA</sequence>
<feature type="compositionally biased region" description="Polar residues" evidence="1">
    <location>
        <begin position="41"/>
        <end position="53"/>
    </location>
</feature>
<dbReference type="AlphaFoldDB" id="A0A7W8ET46"/>
<keyword evidence="3" id="KW-1185">Reference proteome</keyword>
<name>A0A7W8ET46_STRST</name>
<feature type="region of interest" description="Disordered" evidence="1">
    <location>
        <begin position="1"/>
        <end position="53"/>
    </location>
</feature>
<protein>
    <submittedName>
        <fullName evidence="2">Uncharacterized protein</fullName>
    </submittedName>
</protein>